<dbReference type="PROSITE" id="PS51154">
    <property type="entry name" value="MACRO"/>
    <property type="match status" value="1"/>
</dbReference>
<gene>
    <name evidence="3" type="primary">oard1</name>
</gene>
<name>A0A6J2UVY5_CHACN</name>
<accession>A0A6J2UVY5</accession>
<organism evidence="2 3">
    <name type="scientific">Chanos chanos</name>
    <name type="common">Milkfish</name>
    <name type="synonym">Mugil chanos</name>
    <dbReference type="NCBI Taxonomy" id="29144"/>
    <lineage>
        <taxon>Eukaryota</taxon>
        <taxon>Metazoa</taxon>
        <taxon>Chordata</taxon>
        <taxon>Craniata</taxon>
        <taxon>Vertebrata</taxon>
        <taxon>Euteleostomi</taxon>
        <taxon>Actinopterygii</taxon>
        <taxon>Neopterygii</taxon>
        <taxon>Teleostei</taxon>
        <taxon>Ostariophysi</taxon>
        <taxon>Gonorynchiformes</taxon>
        <taxon>Chanidae</taxon>
        <taxon>Chanos</taxon>
    </lineage>
</organism>
<sequence>MFGGAWKRGHPLKLASVYYQICLMMEKCLVRNTGVVARSQVPPKYDQKYGQCKEEEKVRGPMNLATDGWSLRHLRGDLFSCPAGESLAHCISQDCRMGAGIAVLFRKKFHGVEELKKQHKLPGQCAVLERSGRYIYYLITKEKYFHKPTYDTLRQSLQAMKVHCLSNGVTHVSMPRIGCGLDRLKWEKVSEILEEVFWQTDIQITIYSL</sequence>
<dbReference type="GeneID" id="115806596"/>
<dbReference type="OrthoDB" id="2155246at2759"/>
<reference evidence="3" key="1">
    <citation type="submission" date="2025-08" db="UniProtKB">
        <authorList>
            <consortium name="RefSeq"/>
        </authorList>
    </citation>
    <scope>IDENTIFICATION</scope>
</reference>
<dbReference type="PANTHER" id="PTHR12521">
    <property type="entry name" value="PROTEIN C6ORF130"/>
    <property type="match status" value="1"/>
</dbReference>
<evidence type="ECO:0000259" key="1">
    <source>
        <dbReference type="PROSITE" id="PS51154"/>
    </source>
</evidence>
<dbReference type="CDD" id="cd02901">
    <property type="entry name" value="Macro_Poa1p-like"/>
    <property type="match status" value="1"/>
</dbReference>
<dbReference type="InterPro" id="IPR002589">
    <property type="entry name" value="Macro_dom"/>
</dbReference>
<evidence type="ECO:0000313" key="3">
    <source>
        <dbReference type="RefSeq" id="XP_030623266.1"/>
    </source>
</evidence>
<protein>
    <submittedName>
        <fullName evidence="3">ADP-ribose glycohydrolase OARD1 isoform X1</fullName>
    </submittedName>
</protein>
<dbReference type="AlphaFoldDB" id="A0A6J2UVY5"/>
<dbReference type="GO" id="GO:0140291">
    <property type="term" value="P:peptidyl-glutamate ADP-deribosylation"/>
    <property type="evidence" value="ECO:0007669"/>
    <property type="project" value="TreeGrafter"/>
</dbReference>
<dbReference type="Proteomes" id="UP000504632">
    <property type="component" value="Chromosome 3"/>
</dbReference>
<dbReference type="SUPFAM" id="SSF52949">
    <property type="entry name" value="Macro domain-like"/>
    <property type="match status" value="1"/>
</dbReference>
<dbReference type="FunCoup" id="A0A6J2UVY5">
    <property type="interactions" value="346"/>
</dbReference>
<dbReference type="Gene3D" id="3.40.220.10">
    <property type="entry name" value="Leucine Aminopeptidase, subunit E, domain 1"/>
    <property type="match status" value="1"/>
</dbReference>
<dbReference type="InterPro" id="IPR050892">
    <property type="entry name" value="ADP-ribose_metab_enzymes"/>
</dbReference>
<evidence type="ECO:0000313" key="2">
    <source>
        <dbReference type="Proteomes" id="UP000504632"/>
    </source>
</evidence>
<dbReference type="InParanoid" id="A0A6J2UVY5"/>
<dbReference type="CTD" id="221443"/>
<keyword evidence="2" id="KW-1185">Reference proteome</keyword>
<dbReference type="PANTHER" id="PTHR12521:SF0">
    <property type="entry name" value="ADP-RIBOSE GLYCOHYDROLASE OARD1"/>
    <property type="match status" value="1"/>
</dbReference>
<dbReference type="RefSeq" id="XP_030623266.1">
    <property type="nucleotide sequence ID" value="XM_030767406.1"/>
</dbReference>
<dbReference type="InterPro" id="IPR043472">
    <property type="entry name" value="Macro_dom-like"/>
</dbReference>
<proteinExistence type="predicted"/>
<feature type="domain" description="Macro" evidence="1">
    <location>
        <begin position="58"/>
        <end position="209"/>
    </location>
</feature>